<evidence type="ECO:0000256" key="4">
    <source>
        <dbReference type="PROSITE-ProRule" id="PRU00433"/>
    </source>
</evidence>
<evidence type="ECO:0000259" key="5">
    <source>
        <dbReference type="PROSITE" id="PS51007"/>
    </source>
</evidence>
<dbReference type="GO" id="GO:0046872">
    <property type="term" value="F:metal ion binding"/>
    <property type="evidence" value="ECO:0007669"/>
    <property type="project" value="UniProtKB-KW"/>
</dbReference>
<sequence>MACTDSEKMEYDIYLVNGENLYKQNCANCHGEKGEGLRNLYPPLRNNEHLKSTEHVICIIKNGASGKLELNGQVYDQAMPANPKLFNLDIAQLVTYLNKEFNETDEKVEVSEVIETLNNCK</sequence>
<feature type="domain" description="Cytochrome c" evidence="5">
    <location>
        <begin position="13"/>
        <end position="101"/>
    </location>
</feature>
<accession>A0A2Z4G877</accession>
<reference evidence="6 7" key="1">
    <citation type="submission" date="2018-05" db="EMBL/GenBank/DDBJ databases">
        <title>Complete genome sequence of Arcticibacterium luteifluviistationis SM1504T, a cytophagaceae bacterium isolated from Arctic surface seawater.</title>
        <authorList>
            <person name="Li Y."/>
            <person name="Qin Q.-L."/>
        </authorList>
    </citation>
    <scope>NUCLEOTIDE SEQUENCE [LARGE SCALE GENOMIC DNA]</scope>
    <source>
        <strain evidence="6 7">SM1504</strain>
    </source>
</reference>
<dbReference type="PANTHER" id="PTHR35008">
    <property type="entry name" value="BLL4482 PROTEIN-RELATED"/>
    <property type="match status" value="1"/>
</dbReference>
<evidence type="ECO:0000313" key="6">
    <source>
        <dbReference type="EMBL" id="AWV97278.1"/>
    </source>
</evidence>
<dbReference type="OrthoDB" id="9811395at2"/>
<dbReference type="SUPFAM" id="SSF46626">
    <property type="entry name" value="Cytochrome c"/>
    <property type="match status" value="1"/>
</dbReference>
<dbReference type="EMBL" id="CP029480">
    <property type="protein sequence ID" value="AWV97278.1"/>
    <property type="molecule type" value="Genomic_DNA"/>
</dbReference>
<keyword evidence="3 4" id="KW-0408">Iron</keyword>
<keyword evidence="7" id="KW-1185">Reference proteome</keyword>
<evidence type="ECO:0000256" key="1">
    <source>
        <dbReference type="ARBA" id="ARBA00022617"/>
    </source>
</evidence>
<keyword evidence="1 4" id="KW-0349">Heme</keyword>
<keyword evidence="2 4" id="KW-0479">Metal-binding</keyword>
<evidence type="ECO:0000256" key="2">
    <source>
        <dbReference type="ARBA" id="ARBA00022723"/>
    </source>
</evidence>
<dbReference type="PROSITE" id="PS51007">
    <property type="entry name" value="CYTC"/>
    <property type="match status" value="1"/>
</dbReference>
<dbReference type="GO" id="GO:0020037">
    <property type="term" value="F:heme binding"/>
    <property type="evidence" value="ECO:0007669"/>
    <property type="project" value="InterPro"/>
</dbReference>
<dbReference type="PANTHER" id="PTHR35008:SF8">
    <property type="entry name" value="ALCOHOL DEHYDROGENASE CYTOCHROME C SUBUNIT"/>
    <property type="match status" value="1"/>
</dbReference>
<evidence type="ECO:0000256" key="3">
    <source>
        <dbReference type="ARBA" id="ARBA00023004"/>
    </source>
</evidence>
<dbReference type="KEGG" id="als:DJ013_03470"/>
<dbReference type="GO" id="GO:0009055">
    <property type="term" value="F:electron transfer activity"/>
    <property type="evidence" value="ECO:0007669"/>
    <property type="project" value="InterPro"/>
</dbReference>
<name>A0A2Z4G877_9BACT</name>
<dbReference type="Proteomes" id="UP000249873">
    <property type="component" value="Chromosome"/>
</dbReference>
<dbReference type="AlphaFoldDB" id="A0A2Z4G877"/>
<dbReference type="InterPro" id="IPR036909">
    <property type="entry name" value="Cyt_c-like_dom_sf"/>
</dbReference>
<evidence type="ECO:0000313" key="7">
    <source>
        <dbReference type="Proteomes" id="UP000249873"/>
    </source>
</evidence>
<organism evidence="6 7">
    <name type="scientific">Arcticibacterium luteifluviistationis</name>
    <dbReference type="NCBI Taxonomy" id="1784714"/>
    <lineage>
        <taxon>Bacteria</taxon>
        <taxon>Pseudomonadati</taxon>
        <taxon>Bacteroidota</taxon>
        <taxon>Cytophagia</taxon>
        <taxon>Cytophagales</taxon>
        <taxon>Leadbetterellaceae</taxon>
        <taxon>Arcticibacterium</taxon>
    </lineage>
</organism>
<dbReference type="Pfam" id="PF13442">
    <property type="entry name" value="Cytochrome_CBB3"/>
    <property type="match status" value="1"/>
</dbReference>
<gene>
    <name evidence="6" type="ORF">DJ013_03470</name>
</gene>
<proteinExistence type="predicted"/>
<dbReference type="InterPro" id="IPR009056">
    <property type="entry name" value="Cyt_c-like_dom"/>
</dbReference>
<dbReference type="Gene3D" id="1.10.760.10">
    <property type="entry name" value="Cytochrome c-like domain"/>
    <property type="match status" value="1"/>
</dbReference>
<protein>
    <submittedName>
        <fullName evidence="6">Cytochrome C</fullName>
    </submittedName>
</protein>
<dbReference type="RefSeq" id="WP_111370380.1">
    <property type="nucleotide sequence ID" value="NZ_CP029480.1"/>
</dbReference>
<dbReference type="InterPro" id="IPR051459">
    <property type="entry name" value="Cytochrome_c-type_DH"/>
</dbReference>